<keyword evidence="4" id="KW-1185">Reference proteome</keyword>
<proteinExistence type="predicted"/>
<dbReference type="EMBL" id="JAUSUL010000003">
    <property type="protein sequence ID" value="MDQ0316733.1"/>
    <property type="molecule type" value="Genomic_DNA"/>
</dbReference>
<dbReference type="InterPro" id="IPR000639">
    <property type="entry name" value="Epox_hydrolase-like"/>
</dbReference>
<evidence type="ECO:0000256" key="1">
    <source>
        <dbReference type="ARBA" id="ARBA00022801"/>
    </source>
</evidence>
<dbReference type="InterPro" id="IPR000073">
    <property type="entry name" value="AB_hydrolase_1"/>
</dbReference>
<dbReference type="PRINTS" id="PR00111">
    <property type="entry name" value="ABHYDROLASE"/>
</dbReference>
<dbReference type="RefSeq" id="WP_306886613.1">
    <property type="nucleotide sequence ID" value="NZ_JAUSUL010000003.1"/>
</dbReference>
<name>A0AAE3VRB6_9HYPH</name>
<keyword evidence="1 3" id="KW-0378">Hydrolase</keyword>
<accession>A0AAE3VRB6</accession>
<organism evidence="3 4">
    <name type="scientific">Amorphus orientalis</name>
    <dbReference type="NCBI Taxonomy" id="649198"/>
    <lineage>
        <taxon>Bacteria</taxon>
        <taxon>Pseudomonadati</taxon>
        <taxon>Pseudomonadota</taxon>
        <taxon>Alphaproteobacteria</taxon>
        <taxon>Hyphomicrobiales</taxon>
        <taxon>Amorphaceae</taxon>
        <taxon>Amorphus</taxon>
    </lineage>
</organism>
<dbReference type="AlphaFoldDB" id="A0AAE3VRB6"/>
<dbReference type="Gene3D" id="3.40.50.1820">
    <property type="entry name" value="alpha/beta hydrolase"/>
    <property type="match status" value="1"/>
</dbReference>
<evidence type="ECO:0000313" key="4">
    <source>
        <dbReference type="Proteomes" id="UP001229244"/>
    </source>
</evidence>
<dbReference type="Proteomes" id="UP001229244">
    <property type="component" value="Unassembled WGS sequence"/>
</dbReference>
<sequence>MRELPELFSGFRSETIEGDGTDIFCRIGGEGPPLVCLHGFPETHAMWHRIAPALAARYTVVLPDLRGYGQSGMVGAGADVTAYSKRAMAKDVVAVMNRLGYSSFRVAGHDRGGRVAYRLALDFPEVVEKLALLDIIPTAAMWDGITVQRALAAYHWLFLAQNEPMPELLIARAPIQYLDYTMAAWTKSGNLTSFDERALAHYRAFYKQTERMHATCEDYRAGATADWDDDRADQEAGRKIAAPTLVLWGSHGIPGHGIGPLRIWEDWAENVEGHEIESGHFLCEEAPDETLAALLLFFEEPEADEDAPQ</sequence>
<dbReference type="InterPro" id="IPR029058">
    <property type="entry name" value="AB_hydrolase_fold"/>
</dbReference>
<dbReference type="PANTHER" id="PTHR43329">
    <property type="entry name" value="EPOXIDE HYDROLASE"/>
    <property type="match status" value="1"/>
</dbReference>
<dbReference type="PRINTS" id="PR00412">
    <property type="entry name" value="EPOXHYDRLASE"/>
</dbReference>
<dbReference type="Pfam" id="PF00561">
    <property type="entry name" value="Abhydrolase_1"/>
    <property type="match status" value="1"/>
</dbReference>
<gene>
    <name evidence="3" type="ORF">J2S73_003209</name>
</gene>
<evidence type="ECO:0000313" key="3">
    <source>
        <dbReference type="EMBL" id="MDQ0316733.1"/>
    </source>
</evidence>
<protein>
    <submittedName>
        <fullName evidence="3">Haloacetate dehalogenase</fullName>
        <ecNumber evidence="3">3.8.1.3</ecNumber>
    </submittedName>
</protein>
<dbReference type="GO" id="GO:0018785">
    <property type="term" value="F:haloacetate dehalogenase activity"/>
    <property type="evidence" value="ECO:0007669"/>
    <property type="project" value="UniProtKB-EC"/>
</dbReference>
<dbReference type="EC" id="3.8.1.3" evidence="3"/>
<dbReference type="SUPFAM" id="SSF53474">
    <property type="entry name" value="alpha/beta-Hydrolases"/>
    <property type="match status" value="1"/>
</dbReference>
<feature type="domain" description="AB hydrolase-1" evidence="2">
    <location>
        <begin position="32"/>
        <end position="287"/>
    </location>
</feature>
<evidence type="ECO:0000259" key="2">
    <source>
        <dbReference type="Pfam" id="PF00561"/>
    </source>
</evidence>
<comment type="caution">
    <text evidence="3">The sequence shown here is derived from an EMBL/GenBank/DDBJ whole genome shotgun (WGS) entry which is preliminary data.</text>
</comment>
<reference evidence="3" key="1">
    <citation type="submission" date="2023-07" db="EMBL/GenBank/DDBJ databases">
        <title>Genomic Encyclopedia of Type Strains, Phase IV (KMG-IV): sequencing the most valuable type-strain genomes for metagenomic binning, comparative biology and taxonomic classification.</title>
        <authorList>
            <person name="Goeker M."/>
        </authorList>
    </citation>
    <scope>NUCLEOTIDE SEQUENCE</scope>
    <source>
        <strain evidence="3">DSM 21202</strain>
    </source>
</reference>